<sequence>METMKATFMYGAGDVRVETIPAPSLIEATDAVIRTVRSCVCGSDLHPYHSMEVSEQGSPMGHEVMGVVEEVGAAVTSLRPGDLVISSFTYQDNTCEFCREGFHVSCLHGGFFGGQGIGLQAEFVRVPLADGTLVAVRAADGSAVDETGNGSEELLASLLSLSDVYLTGYHAATMGQVGPGQTVTVIGDGAVGLSAVLASRQLGADRIILMGRHASRTDLGREFGATDVVAERGEEGIELVRDLTGGHGSHVVLEAVGHRPAYEQAAGVVRAGGTISRVGVPQYREAPIGGSLFLNNITLTGGTAPVRRYLESATAQVVAGEINPGRVFDVAMPLTQAPAAYAAMDRREALKVMLVP</sequence>
<dbReference type="PANTHER" id="PTHR42813">
    <property type="entry name" value="ZINC-TYPE ALCOHOL DEHYDROGENASE-LIKE"/>
    <property type="match status" value="1"/>
</dbReference>
<proteinExistence type="inferred from homology"/>
<comment type="cofactor">
    <cofactor evidence="1 5">
        <name>Zn(2+)</name>
        <dbReference type="ChEBI" id="CHEBI:29105"/>
    </cofactor>
</comment>
<evidence type="ECO:0000313" key="9">
    <source>
        <dbReference type="Proteomes" id="UP000256727"/>
    </source>
</evidence>
<evidence type="ECO:0000256" key="2">
    <source>
        <dbReference type="ARBA" id="ARBA00022723"/>
    </source>
</evidence>
<keyword evidence="2 5" id="KW-0479">Metal-binding</keyword>
<dbReference type="InterPro" id="IPR013149">
    <property type="entry name" value="ADH-like_C"/>
</dbReference>
<dbReference type="EMBL" id="QREH01000001">
    <property type="protein sequence ID" value="REE02936.1"/>
    <property type="molecule type" value="Genomic_DNA"/>
</dbReference>
<feature type="domain" description="Alcohol dehydrogenase-like N-terminal" evidence="7">
    <location>
        <begin position="28"/>
        <end position="128"/>
    </location>
</feature>
<keyword evidence="9" id="KW-1185">Reference proteome</keyword>
<dbReference type="PROSITE" id="PS00059">
    <property type="entry name" value="ADH_ZINC"/>
    <property type="match status" value="1"/>
</dbReference>
<dbReference type="Pfam" id="PF00107">
    <property type="entry name" value="ADH_zinc_N"/>
    <property type="match status" value="1"/>
</dbReference>
<dbReference type="AlphaFoldDB" id="A0A3D9LB96"/>
<evidence type="ECO:0000313" key="8">
    <source>
        <dbReference type="EMBL" id="REE02936.1"/>
    </source>
</evidence>
<organism evidence="8 9">
    <name type="scientific">Citricoccus muralis</name>
    <dbReference type="NCBI Taxonomy" id="169134"/>
    <lineage>
        <taxon>Bacteria</taxon>
        <taxon>Bacillati</taxon>
        <taxon>Actinomycetota</taxon>
        <taxon>Actinomycetes</taxon>
        <taxon>Micrococcales</taxon>
        <taxon>Micrococcaceae</taxon>
        <taxon>Citricoccus</taxon>
    </lineage>
</organism>
<evidence type="ECO:0000256" key="3">
    <source>
        <dbReference type="ARBA" id="ARBA00022833"/>
    </source>
</evidence>
<keyword evidence="3 5" id="KW-0862">Zinc</keyword>
<accession>A0A3D9LB96</accession>
<keyword evidence="4" id="KW-0560">Oxidoreductase</keyword>
<dbReference type="Proteomes" id="UP000256727">
    <property type="component" value="Unassembled WGS sequence"/>
</dbReference>
<evidence type="ECO:0000256" key="1">
    <source>
        <dbReference type="ARBA" id="ARBA00001947"/>
    </source>
</evidence>
<dbReference type="PANTHER" id="PTHR42813:SF2">
    <property type="entry name" value="DEHYDROGENASE, ZINC-CONTAINING, PUTATIVE (AFU_ORTHOLOGUE AFUA_2G02810)-RELATED"/>
    <property type="match status" value="1"/>
</dbReference>
<evidence type="ECO:0000259" key="6">
    <source>
        <dbReference type="Pfam" id="PF00107"/>
    </source>
</evidence>
<protein>
    <submittedName>
        <fullName evidence="8">Threonine dehydrogenase-like Zn-dependent dehydrogenase</fullName>
    </submittedName>
</protein>
<gene>
    <name evidence="8" type="ORF">C8E99_0726</name>
</gene>
<evidence type="ECO:0000259" key="7">
    <source>
        <dbReference type="Pfam" id="PF08240"/>
    </source>
</evidence>
<evidence type="ECO:0000256" key="4">
    <source>
        <dbReference type="ARBA" id="ARBA00023002"/>
    </source>
</evidence>
<evidence type="ECO:0000256" key="5">
    <source>
        <dbReference type="RuleBase" id="RU361277"/>
    </source>
</evidence>
<dbReference type="SUPFAM" id="SSF51735">
    <property type="entry name" value="NAD(P)-binding Rossmann-fold domains"/>
    <property type="match status" value="1"/>
</dbReference>
<dbReference type="InterPro" id="IPR036291">
    <property type="entry name" value="NAD(P)-bd_dom_sf"/>
</dbReference>
<feature type="domain" description="Alcohol dehydrogenase-like C-terminal" evidence="6">
    <location>
        <begin position="190"/>
        <end position="301"/>
    </location>
</feature>
<dbReference type="GO" id="GO:0008270">
    <property type="term" value="F:zinc ion binding"/>
    <property type="evidence" value="ECO:0007669"/>
    <property type="project" value="InterPro"/>
</dbReference>
<dbReference type="Pfam" id="PF08240">
    <property type="entry name" value="ADH_N"/>
    <property type="match status" value="1"/>
</dbReference>
<dbReference type="SUPFAM" id="SSF50129">
    <property type="entry name" value="GroES-like"/>
    <property type="match status" value="1"/>
</dbReference>
<dbReference type="InterPro" id="IPR013154">
    <property type="entry name" value="ADH-like_N"/>
</dbReference>
<dbReference type="InterPro" id="IPR002328">
    <property type="entry name" value="ADH_Zn_CS"/>
</dbReference>
<comment type="similarity">
    <text evidence="5">Belongs to the zinc-containing alcohol dehydrogenase family.</text>
</comment>
<reference evidence="8 9" key="1">
    <citation type="submission" date="2018-07" db="EMBL/GenBank/DDBJ databases">
        <title>Sequencing the genomes of 1000 actinobacteria strains.</title>
        <authorList>
            <person name="Klenk H.-P."/>
        </authorList>
    </citation>
    <scope>NUCLEOTIDE SEQUENCE [LARGE SCALE GENOMIC DNA]</scope>
    <source>
        <strain evidence="8 9">DSM 14442</strain>
    </source>
</reference>
<dbReference type="GO" id="GO:0016491">
    <property type="term" value="F:oxidoreductase activity"/>
    <property type="evidence" value="ECO:0007669"/>
    <property type="project" value="UniProtKB-KW"/>
</dbReference>
<comment type="caution">
    <text evidence="8">The sequence shown here is derived from an EMBL/GenBank/DDBJ whole genome shotgun (WGS) entry which is preliminary data.</text>
</comment>
<dbReference type="Gene3D" id="3.40.50.720">
    <property type="entry name" value="NAD(P)-binding Rossmann-like Domain"/>
    <property type="match status" value="1"/>
</dbReference>
<dbReference type="InterPro" id="IPR011032">
    <property type="entry name" value="GroES-like_sf"/>
</dbReference>
<name>A0A3D9LB96_9MICC</name>
<dbReference type="Gene3D" id="3.90.180.10">
    <property type="entry name" value="Medium-chain alcohol dehydrogenases, catalytic domain"/>
    <property type="match status" value="1"/>
</dbReference>